<dbReference type="PANTHER" id="PTHR21398:SF6">
    <property type="entry name" value="AGAP007094-PA"/>
    <property type="match status" value="1"/>
</dbReference>
<feature type="signal peptide" evidence="2">
    <location>
        <begin position="1"/>
        <end position="21"/>
    </location>
</feature>
<evidence type="ECO:0000256" key="2">
    <source>
        <dbReference type="SAM" id="SignalP"/>
    </source>
</evidence>
<keyword evidence="2" id="KW-0732">Signal</keyword>
<evidence type="ECO:0000256" key="1">
    <source>
        <dbReference type="SAM" id="MobiDB-lite"/>
    </source>
</evidence>
<dbReference type="AlphaFoldDB" id="A0A6A4XEQ0"/>
<dbReference type="PANTHER" id="PTHR21398">
    <property type="entry name" value="AGAP007094-PA"/>
    <property type="match status" value="1"/>
</dbReference>
<comment type="caution">
    <text evidence="3">The sequence shown here is derived from an EMBL/GenBank/DDBJ whole genome shotgun (WGS) entry which is preliminary data.</text>
</comment>
<dbReference type="SMART" id="SM00718">
    <property type="entry name" value="DM4_12"/>
    <property type="match status" value="1"/>
</dbReference>
<evidence type="ECO:0000313" key="3">
    <source>
        <dbReference type="EMBL" id="KAF0312991.1"/>
    </source>
</evidence>
<dbReference type="EMBL" id="VIIS01000123">
    <property type="protein sequence ID" value="KAF0312991.1"/>
    <property type="molecule type" value="Genomic_DNA"/>
</dbReference>
<feature type="region of interest" description="Disordered" evidence="1">
    <location>
        <begin position="246"/>
        <end position="268"/>
    </location>
</feature>
<sequence>MSPSPLLFGCLLAVMMTPIATSDLEGLYRHNTNASSAENESHSREKRFIAYNYDEKRITFPPGTVFVLTPTLLVPFLRNLPDGYSSDMTISVPFKMTFDDFGITDEFNPWGLIPGISITAGRENAGEEGRENDGQDPAAADGGGEGDGQAPADYDYPDYPTGASGSGASGAAGHAGQPAGHPAGHPAGQPAGHGGQSAGHSDGLGGFLAVFGGGGHNGHGGYSGGYSGGHGGYGSSEQANHYYRTARSHQHHREEHQHRRFKRSRENYNPHPLGDRLVMFEMIEDYLGNLGHDGKACLLRAICETNEHPLPYHGLFGEFLQMLFRVSLSPFAEDVLPEYVRAEKTGRERGACYEYYRDCKKSLYSTVTENKYRRPANLKHIKERMESSESLRRLTTNSLGRM</sequence>
<proteinExistence type="predicted"/>
<protein>
    <submittedName>
        <fullName evidence="3">Uncharacterized protein</fullName>
    </submittedName>
</protein>
<feature type="region of interest" description="Disordered" evidence="1">
    <location>
        <begin position="124"/>
        <end position="201"/>
    </location>
</feature>
<organism evidence="3 4">
    <name type="scientific">Amphibalanus amphitrite</name>
    <name type="common">Striped barnacle</name>
    <name type="synonym">Balanus amphitrite</name>
    <dbReference type="NCBI Taxonomy" id="1232801"/>
    <lineage>
        <taxon>Eukaryota</taxon>
        <taxon>Metazoa</taxon>
        <taxon>Ecdysozoa</taxon>
        <taxon>Arthropoda</taxon>
        <taxon>Crustacea</taxon>
        <taxon>Multicrustacea</taxon>
        <taxon>Cirripedia</taxon>
        <taxon>Thoracica</taxon>
        <taxon>Thoracicalcarea</taxon>
        <taxon>Balanomorpha</taxon>
        <taxon>Balanoidea</taxon>
        <taxon>Balanidae</taxon>
        <taxon>Amphibalaninae</taxon>
        <taxon>Amphibalanus</taxon>
    </lineage>
</organism>
<feature type="compositionally biased region" description="Basic and acidic residues" evidence="1">
    <location>
        <begin position="124"/>
        <end position="133"/>
    </location>
</feature>
<dbReference type="InterPro" id="IPR006631">
    <property type="entry name" value="DM4_12"/>
</dbReference>
<name>A0A6A4XEQ0_AMPAM</name>
<gene>
    <name evidence="3" type="ORF">FJT64_016388</name>
</gene>
<dbReference type="OrthoDB" id="6339724at2759"/>
<feature type="compositionally biased region" description="Low complexity" evidence="1">
    <location>
        <begin position="171"/>
        <end position="190"/>
    </location>
</feature>
<dbReference type="Proteomes" id="UP000440578">
    <property type="component" value="Unassembled WGS sequence"/>
</dbReference>
<dbReference type="Pfam" id="PF07841">
    <property type="entry name" value="DM4_12"/>
    <property type="match status" value="1"/>
</dbReference>
<accession>A0A6A4XEQ0</accession>
<reference evidence="3 4" key="1">
    <citation type="submission" date="2019-07" db="EMBL/GenBank/DDBJ databases">
        <title>Draft genome assembly of a fouling barnacle, Amphibalanus amphitrite (Darwin, 1854): The first reference genome for Thecostraca.</title>
        <authorList>
            <person name="Kim W."/>
        </authorList>
    </citation>
    <scope>NUCLEOTIDE SEQUENCE [LARGE SCALE GENOMIC DNA]</scope>
    <source>
        <strain evidence="3">SNU_AA5</strain>
        <tissue evidence="3">Soma without cirri and trophi</tissue>
    </source>
</reference>
<feature type="compositionally biased region" description="Gly residues" evidence="1">
    <location>
        <begin position="191"/>
        <end position="201"/>
    </location>
</feature>
<evidence type="ECO:0000313" key="4">
    <source>
        <dbReference type="Proteomes" id="UP000440578"/>
    </source>
</evidence>
<feature type="chain" id="PRO_5025562673" evidence="2">
    <location>
        <begin position="22"/>
        <end position="402"/>
    </location>
</feature>
<keyword evidence="4" id="KW-1185">Reference proteome</keyword>